<comment type="caution">
    <text evidence="6">The sequence shown here is derived from an EMBL/GenBank/DDBJ whole genome shotgun (WGS) entry which is preliminary data.</text>
</comment>
<dbReference type="InterPro" id="IPR050090">
    <property type="entry name" value="Tyrosine_recombinase_XerCD"/>
</dbReference>
<dbReference type="PANTHER" id="PTHR30349:SF91">
    <property type="entry name" value="INTA PROTEIN"/>
    <property type="match status" value="1"/>
</dbReference>
<sequence length="387" mass="43857">MAAQRKRNPNGAGTITKRKDGRYQAAVYVLQPDGTRARKFAYGKTWAECDAKRRVLLAKVDGGIPVPTRSAKLSEWLPYWLEHIIKLRRKISTFDKYEAHVRLYLVPMIGAKRLESLGVADVRRFLVQLERKTTAATAKESHRVLRTALSAACREELITRNVASLVEPPRAKGRELSPWTLDETLTFLAAARRDPLYAAFVLAVTMGLRRGEIVGLRWADVDLEKRVLYVRQQTQRRRGVLYDDDPKGRRRRAVPLPVMCVAPLRWHRLRQADIRERAGEKWQGSGHVFTTRTGRQVEPRNIYRSFTRVAESAGLRVIRLHDARHGCATLLTAAGVAPRVVMEILGHSQISITMDVYTHVVQDTQREAISHMDRLLKRRPGPGGGSG</sequence>
<dbReference type="SUPFAM" id="SSF56349">
    <property type="entry name" value="DNA breaking-rejoining enzymes"/>
    <property type="match status" value="1"/>
</dbReference>
<dbReference type="InterPro" id="IPR013762">
    <property type="entry name" value="Integrase-like_cat_sf"/>
</dbReference>
<dbReference type="Gene3D" id="1.10.150.130">
    <property type="match status" value="1"/>
</dbReference>
<evidence type="ECO:0000259" key="4">
    <source>
        <dbReference type="PROSITE" id="PS51898"/>
    </source>
</evidence>
<dbReference type="Proteomes" id="UP000033615">
    <property type="component" value="Unassembled WGS sequence"/>
</dbReference>
<evidence type="ECO:0000256" key="2">
    <source>
        <dbReference type="ARBA" id="ARBA00023172"/>
    </source>
</evidence>
<accession>A0A1V4DCG8</accession>
<dbReference type="CDD" id="cd01189">
    <property type="entry name" value="INT_ICEBs1_C_like"/>
    <property type="match status" value="1"/>
</dbReference>
<organism evidence="6 7">
    <name type="scientific">Streptomyces antioxidans</name>
    <dbReference type="NCBI Taxonomy" id="1507734"/>
    <lineage>
        <taxon>Bacteria</taxon>
        <taxon>Bacillati</taxon>
        <taxon>Actinomycetota</taxon>
        <taxon>Actinomycetes</taxon>
        <taxon>Kitasatosporales</taxon>
        <taxon>Streptomycetaceae</taxon>
        <taxon>Streptomyces</taxon>
    </lineage>
</organism>
<protein>
    <submittedName>
        <fullName evidence="6">Site-specific integrase</fullName>
    </submittedName>
</protein>
<dbReference type="Gene3D" id="1.10.443.10">
    <property type="entry name" value="Intergrase catalytic core"/>
    <property type="match status" value="1"/>
</dbReference>
<dbReference type="EMBL" id="LAKD02000002">
    <property type="protein sequence ID" value="OPF84291.1"/>
    <property type="molecule type" value="Genomic_DNA"/>
</dbReference>
<proteinExistence type="predicted"/>
<dbReference type="RefSeq" id="WP_046084925.1">
    <property type="nucleotide sequence ID" value="NZ_LAKD02000002.1"/>
</dbReference>
<dbReference type="GO" id="GO:0006310">
    <property type="term" value="P:DNA recombination"/>
    <property type="evidence" value="ECO:0007669"/>
    <property type="project" value="UniProtKB-KW"/>
</dbReference>
<dbReference type="AlphaFoldDB" id="A0A1V4DCG8"/>
<dbReference type="Pfam" id="PF00589">
    <property type="entry name" value="Phage_integrase"/>
    <property type="match status" value="1"/>
</dbReference>
<reference evidence="6" key="1">
    <citation type="submission" date="2016-12" db="EMBL/GenBank/DDBJ databases">
        <title>Genome sequence of Streptomyces antioxidans MUSC 164.</title>
        <authorList>
            <person name="Lee L.-H."/>
            <person name="Ser H.-L."/>
        </authorList>
    </citation>
    <scope>NUCLEOTIDE SEQUENCE [LARGE SCALE GENOMIC DNA]</scope>
    <source>
        <strain evidence="6">MUSC 164</strain>
    </source>
</reference>
<feature type="domain" description="Core-binding (CB)" evidence="5">
    <location>
        <begin position="71"/>
        <end position="153"/>
    </location>
</feature>
<evidence type="ECO:0000256" key="1">
    <source>
        <dbReference type="ARBA" id="ARBA00023125"/>
    </source>
</evidence>
<dbReference type="InterPro" id="IPR011010">
    <property type="entry name" value="DNA_brk_join_enz"/>
</dbReference>
<keyword evidence="2" id="KW-0233">DNA recombination</keyword>
<feature type="domain" description="Tyr recombinase" evidence="4">
    <location>
        <begin position="174"/>
        <end position="370"/>
    </location>
</feature>
<evidence type="ECO:0000259" key="5">
    <source>
        <dbReference type="PROSITE" id="PS51900"/>
    </source>
</evidence>
<dbReference type="PANTHER" id="PTHR30349">
    <property type="entry name" value="PHAGE INTEGRASE-RELATED"/>
    <property type="match status" value="1"/>
</dbReference>
<keyword evidence="7" id="KW-1185">Reference proteome</keyword>
<evidence type="ECO:0000256" key="3">
    <source>
        <dbReference type="PROSITE-ProRule" id="PRU01248"/>
    </source>
</evidence>
<name>A0A1V4DCG8_9ACTN</name>
<dbReference type="OrthoDB" id="3175606at2"/>
<keyword evidence="1 3" id="KW-0238">DNA-binding</keyword>
<dbReference type="GO" id="GO:0003677">
    <property type="term" value="F:DNA binding"/>
    <property type="evidence" value="ECO:0007669"/>
    <property type="project" value="UniProtKB-UniRule"/>
</dbReference>
<dbReference type="InterPro" id="IPR010998">
    <property type="entry name" value="Integrase_recombinase_N"/>
</dbReference>
<dbReference type="InterPro" id="IPR002104">
    <property type="entry name" value="Integrase_catalytic"/>
</dbReference>
<dbReference type="PROSITE" id="PS51900">
    <property type="entry name" value="CB"/>
    <property type="match status" value="1"/>
</dbReference>
<evidence type="ECO:0000313" key="7">
    <source>
        <dbReference type="Proteomes" id="UP000033615"/>
    </source>
</evidence>
<gene>
    <name evidence="6" type="ORF">VT50_0202145</name>
</gene>
<dbReference type="PROSITE" id="PS51898">
    <property type="entry name" value="TYR_RECOMBINASE"/>
    <property type="match status" value="1"/>
</dbReference>
<evidence type="ECO:0000313" key="6">
    <source>
        <dbReference type="EMBL" id="OPF84291.1"/>
    </source>
</evidence>
<dbReference type="GO" id="GO:0015074">
    <property type="term" value="P:DNA integration"/>
    <property type="evidence" value="ECO:0007669"/>
    <property type="project" value="UniProtKB-KW"/>
</dbReference>
<dbReference type="InterPro" id="IPR044068">
    <property type="entry name" value="CB"/>
</dbReference>